<reference evidence="2 3" key="1">
    <citation type="submission" date="2018-07" db="EMBL/GenBank/DDBJ databases">
        <title>The complete nuclear genome of the prasinophyte Chloropicon primus (CCMP1205).</title>
        <authorList>
            <person name="Pombert J.-F."/>
            <person name="Otis C."/>
            <person name="Turmel M."/>
            <person name="Lemieux C."/>
        </authorList>
    </citation>
    <scope>NUCLEOTIDE SEQUENCE [LARGE SCALE GENOMIC DNA]</scope>
    <source>
        <strain evidence="2 3">CCMP1205</strain>
    </source>
</reference>
<organism evidence="2 3">
    <name type="scientific">Chloropicon primus</name>
    <dbReference type="NCBI Taxonomy" id="1764295"/>
    <lineage>
        <taxon>Eukaryota</taxon>
        <taxon>Viridiplantae</taxon>
        <taxon>Chlorophyta</taxon>
        <taxon>Chloropicophyceae</taxon>
        <taxon>Chloropicales</taxon>
        <taxon>Chloropicaceae</taxon>
        <taxon>Chloropicon</taxon>
    </lineage>
</organism>
<dbReference type="Pfam" id="PF01471">
    <property type="entry name" value="PG_binding_1"/>
    <property type="match status" value="1"/>
</dbReference>
<gene>
    <name evidence="2" type="ORF">A3770_10p60120</name>
</gene>
<dbReference type="InterPro" id="IPR002477">
    <property type="entry name" value="Peptidoglycan-bd-like"/>
</dbReference>
<accession>A0A5B8MUP4</accession>
<evidence type="ECO:0000313" key="3">
    <source>
        <dbReference type="Proteomes" id="UP000316726"/>
    </source>
</evidence>
<keyword evidence="3" id="KW-1185">Reference proteome</keyword>
<dbReference type="Gene3D" id="1.10.101.10">
    <property type="entry name" value="PGBD-like superfamily/PGBD"/>
    <property type="match status" value="1"/>
</dbReference>
<sequence length="188" mass="20622">MAKKGRAFKGPDPKSLRGDACYFYRDMGAGSYGGDVNCLQQFLNRKGYLKEDPTGYYGEKTEQAVSSWQKSNSIKPANGVLGLASRVLYAKKQRLPVPGREDFGSTSGESKKVCIDVCSEFGGVQDCETRCVRSEKDKVHACKESCQIAFSAACDRAYPPSAPGGPENYKLCLKYLSQSCEETCAVYR</sequence>
<feature type="domain" description="Peptidoglycan binding-like" evidence="1">
    <location>
        <begin position="33"/>
        <end position="82"/>
    </location>
</feature>
<dbReference type="Proteomes" id="UP000316726">
    <property type="component" value="Chromosome 10"/>
</dbReference>
<dbReference type="SUPFAM" id="SSF47090">
    <property type="entry name" value="PGBD-like"/>
    <property type="match status" value="1"/>
</dbReference>
<dbReference type="AlphaFoldDB" id="A0A5B8MUP4"/>
<evidence type="ECO:0000313" key="2">
    <source>
        <dbReference type="EMBL" id="QDZ23494.1"/>
    </source>
</evidence>
<name>A0A5B8MUP4_9CHLO</name>
<evidence type="ECO:0000259" key="1">
    <source>
        <dbReference type="Pfam" id="PF01471"/>
    </source>
</evidence>
<dbReference type="EMBL" id="CP031043">
    <property type="protein sequence ID" value="QDZ23494.1"/>
    <property type="molecule type" value="Genomic_DNA"/>
</dbReference>
<proteinExistence type="predicted"/>
<dbReference type="InterPro" id="IPR036366">
    <property type="entry name" value="PGBDSf"/>
</dbReference>
<dbReference type="InterPro" id="IPR036365">
    <property type="entry name" value="PGBD-like_sf"/>
</dbReference>
<dbReference type="OrthoDB" id="2013641at2759"/>
<protein>
    <recommendedName>
        <fullName evidence="1">Peptidoglycan binding-like domain-containing protein</fullName>
    </recommendedName>
</protein>